<dbReference type="CDD" id="cd18533">
    <property type="entry name" value="PTP_fungal"/>
    <property type="match status" value="1"/>
</dbReference>
<dbReference type="InterPro" id="IPR000387">
    <property type="entry name" value="Tyr_Pase_dom"/>
</dbReference>
<dbReference type="EMBL" id="JAWHQM010000002">
    <property type="protein sequence ID" value="KAK5625276.1"/>
    <property type="molecule type" value="Genomic_DNA"/>
</dbReference>
<evidence type="ECO:0000259" key="3">
    <source>
        <dbReference type="PROSITE" id="PS50055"/>
    </source>
</evidence>
<dbReference type="Gene3D" id="3.90.190.10">
    <property type="entry name" value="Protein tyrosine phosphatase superfamily"/>
    <property type="match status" value="1"/>
</dbReference>
<proteinExistence type="inferred from homology"/>
<feature type="region of interest" description="Disordered" evidence="2">
    <location>
        <begin position="525"/>
        <end position="577"/>
    </location>
</feature>
<evidence type="ECO:0000313" key="6">
    <source>
        <dbReference type="Proteomes" id="UP001305414"/>
    </source>
</evidence>
<name>A0AAN7UGQ0_9PEZI</name>
<dbReference type="SMART" id="SM00404">
    <property type="entry name" value="PTPc_motif"/>
    <property type="match status" value="1"/>
</dbReference>
<dbReference type="GO" id="GO:0004725">
    <property type="term" value="F:protein tyrosine phosphatase activity"/>
    <property type="evidence" value="ECO:0007669"/>
    <property type="project" value="InterPro"/>
</dbReference>
<dbReference type="Proteomes" id="UP001305414">
    <property type="component" value="Unassembled WGS sequence"/>
</dbReference>
<evidence type="ECO:0000256" key="2">
    <source>
        <dbReference type="SAM" id="MobiDB-lite"/>
    </source>
</evidence>
<feature type="compositionally biased region" description="Low complexity" evidence="2">
    <location>
        <begin position="89"/>
        <end position="105"/>
    </location>
</feature>
<gene>
    <name evidence="5" type="ORF">RRF57_000992</name>
</gene>
<feature type="domain" description="Tyrosine specific protein phosphatases" evidence="4">
    <location>
        <begin position="417"/>
        <end position="502"/>
    </location>
</feature>
<evidence type="ECO:0008006" key="7">
    <source>
        <dbReference type="Google" id="ProtNLM"/>
    </source>
</evidence>
<evidence type="ECO:0000313" key="5">
    <source>
        <dbReference type="EMBL" id="KAK5625276.1"/>
    </source>
</evidence>
<dbReference type="InterPro" id="IPR050348">
    <property type="entry name" value="Protein-Tyr_Phosphatase"/>
</dbReference>
<evidence type="ECO:0000259" key="4">
    <source>
        <dbReference type="PROSITE" id="PS50056"/>
    </source>
</evidence>
<keyword evidence="6" id="KW-1185">Reference proteome</keyword>
<evidence type="ECO:0000256" key="1">
    <source>
        <dbReference type="ARBA" id="ARBA00009649"/>
    </source>
</evidence>
<dbReference type="PANTHER" id="PTHR19134">
    <property type="entry name" value="RECEPTOR-TYPE TYROSINE-PROTEIN PHOSPHATASE"/>
    <property type="match status" value="1"/>
</dbReference>
<feature type="domain" description="Tyrosine-protein phosphatase" evidence="3">
    <location>
        <begin position="211"/>
        <end position="511"/>
    </location>
</feature>
<dbReference type="InterPro" id="IPR016130">
    <property type="entry name" value="Tyr_Pase_AS"/>
</dbReference>
<dbReference type="PRINTS" id="PR00700">
    <property type="entry name" value="PRTYPHPHTASE"/>
</dbReference>
<comment type="caution">
    <text evidence="5">The sequence shown here is derived from an EMBL/GenBank/DDBJ whole genome shotgun (WGS) entry which is preliminary data.</text>
</comment>
<feature type="compositionally biased region" description="Low complexity" evidence="2">
    <location>
        <begin position="113"/>
        <end position="130"/>
    </location>
</feature>
<dbReference type="InterPro" id="IPR000242">
    <property type="entry name" value="PTP_cat"/>
</dbReference>
<dbReference type="AlphaFoldDB" id="A0AAN7UGQ0"/>
<dbReference type="SMART" id="SM00194">
    <property type="entry name" value="PTPc"/>
    <property type="match status" value="1"/>
</dbReference>
<protein>
    <recommendedName>
        <fullName evidence="7">Tyrosine specific protein phosphatases domain-containing protein</fullName>
    </recommendedName>
</protein>
<dbReference type="PROSITE" id="PS00383">
    <property type="entry name" value="TYR_PHOSPHATASE_1"/>
    <property type="match status" value="1"/>
</dbReference>
<feature type="region of interest" description="Disordered" evidence="2">
    <location>
        <begin position="72"/>
        <end position="146"/>
    </location>
</feature>
<dbReference type="PROSITE" id="PS50055">
    <property type="entry name" value="TYR_PHOSPHATASE_PTP"/>
    <property type="match status" value="1"/>
</dbReference>
<sequence length="577" mass="65086">MARYFLPTRSYLTYIHTVTYWNFGNFAVVLGRCYWSSAAAAAAVDFPLLLLSSSRQRQRHIHSLASLHTSMDHLTSRFRRTKRESPRASPMTPSTQDPSPTSPTSADAKPAVPSLSITTTTPLTTPPASSNGSHSLLPKSPLRSFGPFRTARKRARSPPALQTNNFPAAAMASLSPADTPVDTPVDESVTPSERSHKPQLPPFLKLPDTVIESRFQDLVWRERLRSQQGLQNPSSNSQFARLLSPETRTLDRYRDIQPWANNRVRLPVPEGKLDYINASPIVSPSPLRPDTLPSFNYIAMQGPKSNTVEHTWRMVAQMQSPAVIVMLTDTHENFMEKCYPYFPRSSHTGGIEIGEMDEFGDGFRAHIDCVSLEERHAGAIQLRKLNLHVDGRGDTAVWHLLYRKWPDFGVPKVDDYDGFFELMELSRDLNSTNNPRIIHCSAGVGRTGTFIALETLMRDINEGAMDHLDPDLNDEDDDPVFRTVNHLREQRRMMVQADSQYAFIYRVLRRHWLERHDLLDNATDNERACKRTHPTPLSKTTLGQVRRSRRTRPAPPVIDDSSDDSTPGGASLRDTET</sequence>
<reference evidence="5 6" key="1">
    <citation type="submission" date="2023-10" db="EMBL/GenBank/DDBJ databases">
        <title>Draft genome sequence of Xylaria bambusicola isolate GMP-LS, the root and basal stem rot pathogen of sugarcane in Indonesia.</title>
        <authorList>
            <person name="Selvaraj P."/>
            <person name="Muralishankar V."/>
            <person name="Muruganantham S."/>
            <person name="Sp S."/>
            <person name="Haryani S."/>
            <person name="Lau K.J.X."/>
            <person name="Naqvi N.I."/>
        </authorList>
    </citation>
    <scope>NUCLEOTIDE SEQUENCE [LARGE SCALE GENOMIC DNA]</scope>
    <source>
        <strain evidence="5">GMP-LS</strain>
    </source>
</reference>
<organism evidence="5 6">
    <name type="scientific">Xylaria bambusicola</name>
    <dbReference type="NCBI Taxonomy" id="326684"/>
    <lineage>
        <taxon>Eukaryota</taxon>
        <taxon>Fungi</taxon>
        <taxon>Dikarya</taxon>
        <taxon>Ascomycota</taxon>
        <taxon>Pezizomycotina</taxon>
        <taxon>Sordariomycetes</taxon>
        <taxon>Xylariomycetidae</taxon>
        <taxon>Xylariales</taxon>
        <taxon>Xylariaceae</taxon>
        <taxon>Xylaria</taxon>
    </lineage>
</organism>
<dbReference type="PANTHER" id="PTHR19134:SF449">
    <property type="entry name" value="TYROSINE-PROTEIN PHOSPHATASE 1"/>
    <property type="match status" value="1"/>
</dbReference>
<comment type="similarity">
    <text evidence="1">Belongs to the protein-tyrosine phosphatase family. Non-receptor class subfamily.</text>
</comment>
<dbReference type="Pfam" id="PF00102">
    <property type="entry name" value="Y_phosphatase"/>
    <property type="match status" value="1"/>
</dbReference>
<dbReference type="PROSITE" id="PS50056">
    <property type="entry name" value="TYR_PHOSPHATASE_2"/>
    <property type="match status" value="1"/>
</dbReference>
<accession>A0AAN7UGQ0</accession>
<dbReference type="InterPro" id="IPR003595">
    <property type="entry name" value="Tyr_Pase_cat"/>
</dbReference>
<dbReference type="InterPro" id="IPR029021">
    <property type="entry name" value="Prot-tyrosine_phosphatase-like"/>
</dbReference>
<dbReference type="SUPFAM" id="SSF52799">
    <property type="entry name" value="(Phosphotyrosine protein) phosphatases II"/>
    <property type="match status" value="1"/>
</dbReference>
<feature type="region of interest" description="Disordered" evidence="2">
    <location>
        <begin position="173"/>
        <end position="203"/>
    </location>
</feature>